<dbReference type="InterPro" id="IPR029058">
    <property type="entry name" value="AB_hydrolase_fold"/>
</dbReference>
<name>A0ABU8NXW4_9CORY</name>
<dbReference type="RefSeq" id="WP_337889850.1">
    <property type="nucleotide sequence ID" value="NZ_JBAHVI010000004.1"/>
</dbReference>
<keyword evidence="3" id="KW-0378">Hydrolase</keyword>
<evidence type="ECO:0000256" key="1">
    <source>
        <dbReference type="SAM" id="MobiDB-lite"/>
    </source>
</evidence>
<evidence type="ECO:0000259" key="2">
    <source>
        <dbReference type="Pfam" id="PF00561"/>
    </source>
</evidence>
<feature type="region of interest" description="Disordered" evidence="1">
    <location>
        <begin position="1"/>
        <end position="21"/>
    </location>
</feature>
<feature type="domain" description="AB hydrolase-1" evidence="2">
    <location>
        <begin position="68"/>
        <end position="191"/>
    </location>
</feature>
<dbReference type="Gene3D" id="3.40.50.1820">
    <property type="entry name" value="alpha/beta hydrolase"/>
    <property type="match status" value="1"/>
</dbReference>
<dbReference type="Pfam" id="PF00561">
    <property type="entry name" value="Abhydrolase_1"/>
    <property type="match status" value="1"/>
</dbReference>
<sequence length="352" mass="35937">MSSAPALAVPGSSEAPATGGDAVLDWTGMGPHGPRAHDFLDVMKNQGMTEDISPLGSNVSCVPAEGENPVILLHGLNSNSYQTFAAMAPDLAGMGKCVYAFNVGKLPGTPTPDGSSVLGSIPTFRAMAPINDSIEQITQKIDQVKAMTGASEVDMVGHSAGATIATAYAKRVHGEGVGTIVSIAGALHGTTLLGTSYGLNKLNAVGGMGDLVTALIASPSVRDLLPHSEFNEWLQEGGIEVPGVNYVSISTRFDEAVTPTSASQYTAPGARNYVLQDGCSLDASEHLGITYSPRAIALTANSLGREVEVPCAPVTASSDNSSPGIGSVNVPTLPGVSEGFTPVDELSSKLSS</sequence>
<proteinExistence type="predicted"/>
<dbReference type="InterPro" id="IPR000073">
    <property type="entry name" value="AB_hydrolase_1"/>
</dbReference>
<gene>
    <name evidence="3" type="ORF">V5S96_04960</name>
</gene>
<keyword evidence="4" id="KW-1185">Reference proteome</keyword>
<organism evidence="3 4">
    <name type="scientific">Corynebacterium mastitidis</name>
    <dbReference type="NCBI Taxonomy" id="161890"/>
    <lineage>
        <taxon>Bacteria</taxon>
        <taxon>Bacillati</taxon>
        <taxon>Actinomycetota</taxon>
        <taxon>Actinomycetes</taxon>
        <taxon>Mycobacteriales</taxon>
        <taxon>Corynebacteriaceae</taxon>
        <taxon>Corynebacterium</taxon>
    </lineage>
</organism>
<evidence type="ECO:0000313" key="4">
    <source>
        <dbReference type="Proteomes" id="UP001359781"/>
    </source>
</evidence>
<feature type="region of interest" description="Disordered" evidence="1">
    <location>
        <begin position="314"/>
        <end position="352"/>
    </location>
</feature>
<dbReference type="GO" id="GO:0016787">
    <property type="term" value="F:hydrolase activity"/>
    <property type="evidence" value="ECO:0007669"/>
    <property type="project" value="UniProtKB-KW"/>
</dbReference>
<comment type="caution">
    <text evidence="3">The sequence shown here is derived from an EMBL/GenBank/DDBJ whole genome shotgun (WGS) entry which is preliminary data.</text>
</comment>
<protein>
    <submittedName>
        <fullName evidence="3">Alpha/beta fold hydrolase</fullName>
    </submittedName>
</protein>
<feature type="compositionally biased region" description="Polar residues" evidence="1">
    <location>
        <begin position="315"/>
        <end position="324"/>
    </location>
</feature>
<evidence type="ECO:0000313" key="3">
    <source>
        <dbReference type="EMBL" id="MEJ4099715.1"/>
    </source>
</evidence>
<dbReference type="EMBL" id="JBAHVJ010000004">
    <property type="protein sequence ID" value="MEJ4099715.1"/>
    <property type="molecule type" value="Genomic_DNA"/>
</dbReference>
<dbReference type="SUPFAM" id="SSF53474">
    <property type="entry name" value="alpha/beta-Hydrolases"/>
    <property type="match status" value="1"/>
</dbReference>
<reference evidence="3 4" key="1">
    <citation type="submission" date="2024-02" db="EMBL/GenBank/DDBJ databases">
        <title>Whole genome sequencing and characterization of Corynebacterium isolated from the ocular surface of dry eye disease sufferers.</title>
        <authorList>
            <person name="Naqvi M."/>
        </authorList>
    </citation>
    <scope>NUCLEOTIDE SEQUENCE [LARGE SCALE GENOMIC DNA]</scope>
    <source>
        <strain evidence="3 4">PCRF</strain>
    </source>
</reference>
<accession>A0ABU8NXW4</accession>
<dbReference type="Proteomes" id="UP001359781">
    <property type="component" value="Unassembled WGS sequence"/>
</dbReference>